<dbReference type="InterPro" id="IPR008570">
    <property type="entry name" value="ESCRT-II_cplx_Vps25-sub"/>
</dbReference>
<evidence type="ECO:0000256" key="2">
    <source>
        <dbReference type="ARBA" id="ARBA00009674"/>
    </source>
</evidence>
<evidence type="ECO:0000256" key="6">
    <source>
        <dbReference type="ARBA" id="ARBA00022927"/>
    </source>
</evidence>
<dbReference type="InterPro" id="IPR036390">
    <property type="entry name" value="WH_DNA-bd_sf"/>
</dbReference>
<comment type="similarity">
    <text evidence="2">Belongs to the VPS25 family.</text>
</comment>
<reference evidence="8" key="1">
    <citation type="submission" date="2019-11" db="UniProtKB">
        <authorList>
            <consortium name="WormBaseParasite"/>
        </authorList>
    </citation>
    <scope>IDENTIFICATION</scope>
</reference>
<accession>A0A5K3EI65</accession>
<evidence type="ECO:0000256" key="3">
    <source>
        <dbReference type="ARBA" id="ARBA00017934"/>
    </source>
</evidence>
<dbReference type="AlphaFoldDB" id="A0A5K3EI65"/>
<evidence type="ECO:0000256" key="4">
    <source>
        <dbReference type="ARBA" id="ARBA00022448"/>
    </source>
</evidence>
<protein>
    <recommendedName>
        <fullName evidence="3">Vacuolar protein-sorting-associated protein 25</fullName>
    </recommendedName>
    <alternativeName>
        <fullName evidence="7">ESCRT-II complex subunit VPS25</fullName>
    </alternativeName>
</protein>
<dbReference type="FunFam" id="1.10.10.10:FF:000141">
    <property type="entry name" value="vacuolar protein-sorting-associated protein 25"/>
    <property type="match status" value="1"/>
</dbReference>
<dbReference type="PANTHER" id="PTHR13149:SF0">
    <property type="entry name" value="VACUOLAR PROTEIN-SORTING-ASSOCIATED PROTEIN 25"/>
    <property type="match status" value="1"/>
</dbReference>
<comment type="subcellular location">
    <subcellularLocation>
        <location evidence="1">Cytoplasm</location>
    </subcellularLocation>
</comment>
<dbReference type="InterPro" id="IPR014041">
    <property type="entry name" value="ESCRT-II_cplx_Vps25-sub_N"/>
</dbReference>
<dbReference type="GO" id="GO:0016236">
    <property type="term" value="P:macroautophagy"/>
    <property type="evidence" value="ECO:0007669"/>
    <property type="project" value="UniProtKB-ARBA"/>
</dbReference>
<dbReference type="PANTHER" id="PTHR13149">
    <property type="entry name" value="VACUOLAR PROTEIN SORTING-ASSOCIATED PROTEIN VPS25"/>
    <property type="match status" value="1"/>
</dbReference>
<sequence length="193" mass="22311">MCDKFPDVLVDQTMPEAKSEFSWPWQFNFPPFFTLQPNEETRHKQMDAWCQLVLDYFQSKKQTSVDVSSMMNSKCELFSNPKINRRANSQLIKAIFDELHGRGNLEWTDRAHNNANIIWRKPSGWAQEIEKWVRATGRGNTVCTVYEIVDGDDTEGEAFHGIDQAVILEALRYMEKHGKAEIMNGGEGVKFFV</sequence>
<dbReference type="SUPFAM" id="SSF46785">
    <property type="entry name" value="Winged helix' DNA-binding domain"/>
    <property type="match status" value="2"/>
</dbReference>
<organism evidence="8">
    <name type="scientific">Mesocestoides corti</name>
    <name type="common">Flatworm</name>
    <dbReference type="NCBI Taxonomy" id="53468"/>
    <lineage>
        <taxon>Eukaryota</taxon>
        <taxon>Metazoa</taxon>
        <taxon>Spiralia</taxon>
        <taxon>Lophotrochozoa</taxon>
        <taxon>Platyhelminthes</taxon>
        <taxon>Cestoda</taxon>
        <taxon>Eucestoda</taxon>
        <taxon>Cyclophyllidea</taxon>
        <taxon>Mesocestoididae</taxon>
        <taxon>Mesocestoides</taxon>
    </lineage>
</organism>
<dbReference type="GO" id="GO:0000814">
    <property type="term" value="C:ESCRT II complex"/>
    <property type="evidence" value="ECO:0007669"/>
    <property type="project" value="InterPro"/>
</dbReference>
<evidence type="ECO:0000256" key="5">
    <source>
        <dbReference type="ARBA" id="ARBA00022490"/>
    </source>
</evidence>
<evidence type="ECO:0000256" key="7">
    <source>
        <dbReference type="ARBA" id="ARBA00030094"/>
    </source>
</evidence>
<keyword evidence="5" id="KW-0963">Cytoplasm</keyword>
<dbReference type="Pfam" id="PF05871">
    <property type="entry name" value="ESCRT-II"/>
    <property type="match status" value="1"/>
</dbReference>
<dbReference type="InterPro" id="IPR036388">
    <property type="entry name" value="WH-like_DNA-bd_sf"/>
</dbReference>
<name>A0A5K3EI65_MESCO</name>
<dbReference type="GO" id="GO:0005198">
    <property type="term" value="F:structural molecule activity"/>
    <property type="evidence" value="ECO:0007669"/>
    <property type="project" value="TreeGrafter"/>
</dbReference>
<dbReference type="GO" id="GO:0042803">
    <property type="term" value="F:protein homodimerization activity"/>
    <property type="evidence" value="ECO:0007669"/>
    <property type="project" value="TreeGrafter"/>
</dbReference>
<dbReference type="Gene3D" id="1.10.10.570">
    <property type="entry name" value="Winged helix' DNA-binding domain. Chain C. Domain 1"/>
    <property type="match status" value="1"/>
</dbReference>
<proteinExistence type="inferred from homology"/>
<keyword evidence="4" id="KW-0813">Transport</keyword>
<dbReference type="Gene3D" id="1.10.10.10">
    <property type="entry name" value="Winged helix-like DNA-binding domain superfamily/Winged helix DNA-binding domain"/>
    <property type="match status" value="1"/>
</dbReference>
<evidence type="ECO:0000313" key="8">
    <source>
        <dbReference type="WBParaSite" id="MCU_000712-RA"/>
    </source>
</evidence>
<dbReference type="GO" id="GO:0043328">
    <property type="term" value="P:protein transport to vacuole involved in ubiquitin-dependent protein catabolic process via the multivesicular body sorting pathway"/>
    <property type="evidence" value="ECO:0007669"/>
    <property type="project" value="TreeGrafter"/>
</dbReference>
<evidence type="ECO:0000256" key="1">
    <source>
        <dbReference type="ARBA" id="ARBA00004496"/>
    </source>
</evidence>
<keyword evidence="6" id="KW-0653">Protein transport</keyword>
<dbReference type="FunFam" id="1.10.10.570:FF:000003">
    <property type="entry name" value="Vacuolar protein-sorting-associated protein 25"/>
    <property type="match status" value="1"/>
</dbReference>
<dbReference type="WBParaSite" id="MCU_000712-RA">
    <property type="protein sequence ID" value="MCU_000712-RA"/>
    <property type="gene ID" value="MCU_000712"/>
</dbReference>